<dbReference type="EMBL" id="BSDY01000012">
    <property type="protein sequence ID" value="GLI57005.1"/>
    <property type="molecule type" value="Genomic_DNA"/>
</dbReference>
<protein>
    <submittedName>
        <fullName evidence="15">Hemin receptor</fullName>
    </submittedName>
</protein>
<dbReference type="Proteomes" id="UP001144471">
    <property type="component" value="Unassembled WGS sequence"/>
</dbReference>
<reference evidence="15" key="1">
    <citation type="submission" date="2022-12" db="EMBL/GenBank/DDBJ databases">
        <title>Reference genome sequencing for broad-spectrum identification of bacterial and archaeal isolates by mass spectrometry.</title>
        <authorList>
            <person name="Sekiguchi Y."/>
            <person name="Tourlousse D.M."/>
        </authorList>
    </citation>
    <scope>NUCLEOTIDE SEQUENCE</scope>
    <source>
        <strain evidence="15">10succ1</strain>
    </source>
</reference>
<dbReference type="RefSeq" id="WP_281836433.1">
    <property type="nucleotide sequence ID" value="NZ_BSDY01000012.1"/>
</dbReference>
<keyword evidence="2 9" id="KW-0813">Transport</keyword>
<dbReference type="PROSITE" id="PS01156">
    <property type="entry name" value="TONB_DEPENDENT_REC_2"/>
    <property type="match status" value="1"/>
</dbReference>
<dbReference type="AlphaFoldDB" id="A0A9W6LPJ7"/>
<evidence type="ECO:0000256" key="5">
    <source>
        <dbReference type="ARBA" id="ARBA00022729"/>
    </source>
</evidence>
<gene>
    <name evidence="15" type="ORF">PM10SUCC1_25190</name>
</gene>
<dbReference type="GO" id="GO:0015344">
    <property type="term" value="F:siderophore uptake transmembrane transporter activity"/>
    <property type="evidence" value="ECO:0007669"/>
    <property type="project" value="TreeGrafter"/>
</dbReference>
<keyword evidence="7 9" id="KW-0472">Membrane</keyword>
<evidence type="ECO:0000256" key="9">
    <source>
        <dbReference type="PROSITE-ProRule" id="PRU01360"/>
    </source>
</evidence>
<comment type="caution">
    <text evidence="15">The sequence shown here is derived from an EMBL/GenBank/DDBJ whole genome shotgun (WGS) entry which is preliminary data.</text>
</comment>
<evidence type="ECO:0000256" key="4">
    <source>
        <dbReference type="ARBA" id="ARBA00022692"/>
    </source>
</evidence>
<keyword evidence="15" id="KW-0675">Receptor</keyword>
<dbReference type="PROSITE" id="PS52016">
    <property type="entry name" value="TONB_DEPENDENT_REC_3"/>
    <property type="match status" value="1"/>
</dbReference>
<dbReference type="CDD" id="cd01347">
    <property type="entry name" value="ligand_gated_channel"/>
    <property type="match status" value="1"/>
</dbReference>
<keyword evidence="8 9" id="KW-0998">Cell outer membrane</keyword>
<evidence type="ECO:0000256" key="6">
    <source>
        <dbReference type="ARBA" id="ARBA00023077"/>
    </source>
</evidence>
<feature type="domain" description="TonB-dependent receptor plug" evidence="14">
    <location>
        <begin position="49"/>
        <end position="155"/>
    </location>
</feature>
<accession>A0A9W6LPJ7</accession>
<keyword evidence="16" id="KW-1185">Reference proteome</keyword>
<dbReference type="InterPro" id="IPR037066">
    <property type="entry name" value="Plug_dom_sf"/>
</dbReference>
<evidence type="ECO:0000259" key="14">
    <source>
        <dbReference type="Pfam" id="PF07715"/>
    </source>
</evidence>
<feature type="chain" id="PRO_5040731541" evidence="12">
    <location>
        <begin position="20"/>
        <end position="658"/>
    </location>
</feature>
<dbReference type="Pfam" id="PF00593">
    <property type="entry name" value="TonB_dep_Rec_b-barrel"/>
    <property type="match status" value="1"/>
</dbReference>
<organism evidence="15 16">
    <name type="scientific">Propionigenium maris DSM 9537</name>
    <dbReference type="NCBI Taxonomy" id="1123000"/>
    <lineage>
        <taxon>Bacteria</taxon>
        <taxon>Fusobacteriati</taxon>
        <taxon>Fusobacteriota</taxon>
        <taxon>Fusobacteriia</taxon>
        <taxon>Fusobacteriales</taxon>
        <taxon>Fusobacteriaceae</taxon>
        <taxon>Propionigenium</taxon>
    </lineage>
</organism>
<dbReference type="Gene3D" id="2.40.170.20">
    <property type="entry name" value="TonB-dependent receptor, beta-barrel domain"/>
    <property type="match status" value="1"/>
</dbReference>
<feature type="domain" description="TonB-dependent receptor-like beta-barrel" evidence="13">
    <location>
        <begin position="230"/>
        <end position="621"/>
    </location>
</feature>
<keyword evidence="5 12" id="KW-0732">Signal</keyword>
<evidence type="ECO:0000256" key="1">
    <source>
        <dbReference type="ARBA" id="ARBA00004571"/>
    </source>
</evidence>
<feature type="signal peptide" evidence="12">
    <location>
        <begin position="1"/>
        <end position="19"/>
    </location>
</feature>
<evidence type="ECO:0000256" key="11">
    <source>
        <dbReference type="SAM" id="MobiDB-lite"/>
    </source>
</evidence>
<dbReference type="InterPro" id="IPR010917">
    <property type="entry name" value="TonB_rcpt_CS"/>
</dbReference>
<keyword evidence="3 9" id="KW-1134">Transmembrane beta strand</keyword>
<evidence type="ECO:0000256" key="7">
    <source>
        <dbReference type="ARBA" id="ARBA00023136"/>
    </source>
</evidence>
<sequence>MKKKLFIGAFIACSLTAMAAEEAFFFEEGTVTQRLEESVITTTGFENNVRNTPKNISIVTSEDIENKGAKDIGDALEGVPGVRVSRKFGGIQVDLRGQGEANHSNTLILIDGIKQNPVDMGGARLSGLSVENVERIEVIPGGGAVLYGDGAVGGIVNIITKTNASNEGNRTIYSEVGNNGRFRYGAGYGDMIADKLFFQLNYEDSNYDGYRDNGDKDTENIETALRYLINDTDSIGFKYARYTEDYGMPGSLTRDQVNDDRQQTTSPDENADYKRDSYTLSYKNRLADGLDFSIDGNYSEADYDSYNKSGTSTAYDLEEISIKPKLKFTYLEDSNIIFGYDYYKGQSENSYYYGSKVNRDLEKESHAVFAMNTYNWNNFQFTQGFRYEKTEYDLDANGETDWMGNPVEYKDDTLRNHAIDLGVNYFYSDTGSVYATYTKGFRTPNTDELALADSDLEEQTHEYIEIGVKDVIWNSYVSASIFKFTAEDEIYYDSGANNGAGANTNLDGKSEKTGVELFAEQYFGRLTINETFTYLDTEMKDGPYEGNEIPGVSKYVASLGANYKATDELTLNLTGNYYGRAYASSDYTNEGEKVNDYITVDTKITYDFKNGLKIYGGVDNIFNEKYYDYVGDYNGMGTYRSYYPAAEREYYVGFKYNF</sequence>
<evidence type="ECO:0000313" key="15">
    <source>
        <dbReference type="EMBL" id="GLI57005.1"/>
    </source>
</evidence>
<dbReference type="PANTHER" id="PTHR30069">
    <property type="entry name" value="TONB-DEPENDENT OUTER MEMBRANE RECEPTOR"/>
    <property type="match status" value="1"/>
</dbReference>
<evidence type="ECO:0000256" key="2">
    <source>
        <dbReference type="ARBA" id="ARBA00022448"/>
    </source>
</evidence>
<feature type="region of interest" description="Disordered" evidence="11">
    <location>
        <begin position="250"/>
        <end position="273"/>
    </location>
</feature>
<dbReference type="InterPro" id="IPR012910">
    <property type="entry name" value="Plug_dom"/>
</dbReference>
<dbReference type="InterPro" id="IPR000531">
    <property type="entry name" value="Beta-barrel_TonB"/>
</dbReference>
<proteinExistence type="inferred from homology"/>
<evidence type="ECO:0000256" key="8">
    <source>
        <dbReference type="ARBA" id="ARBA00023237"/>
    </source>
</evidence>
<keyword evidence="4 9" id="KW-0812">Transmembrane</keyword>
<dbReference type="InterPro" id="IPR036942">
    <property type="entry name" value="Beta-barrel_TonB_sf"/>
</dbReference>
<evidence type="ECO:0000256" key="3">
    <source>
        <dbReference type="ARBA" id="ARBA00022452"/>
    </source>
</evidence>
<name>A0A9W6LPJ7_9FUSO</name>
<dbReference type="SUPFAM" id="SSF56935">
    <property type="entry name" value="Porins"/>
    <property type="match status" value="1"/>
</dbReference>
<dbReference type="GO" id="GO:0009279">
    <property type="term" value="C:cell outer membrane"/>
    <property type="evidence" value="ECO:0007669"/>
    <property type="project" value="UniProtKB-SubCell"/>
</dbReference>
<evidence type="ECO:0000256" key="12">
    <source>
        <dbReference type="SAM" id="SignalP"/>
    </source>
</evidence>
<dbReference type="InterPro" id="IPR039426">
    <property type="entry name" value="TonB-dep_rcpt-like"/>
</dbReference>
<dbReference type="PANTHER" id="PTHR30069:SF27">
    <property type="entry name" value="BLL4766 PROTEIN"/>
    <property type="match status" value="1"/>
</dbReference>
<evidence type="ECO:0000256" key="10">
    <source>
        <dbReference type="RuleBase" id="RU003357"/>
    </source>
</evidence>
<comment type="similarity">
    <text evidence="9 10">Belongs to the TonB-dependent receptor family.</text>
</comment>
<dbReference type="Gene3D" id="2.170.130.10">
    <property type="entry name" value="TonB-dependent receptor, plug domain"/>
    <property type="match status" value="1"/>
</dbReference>
<dbReference type="Pfam" id="PF07715">
    <property type="entry name" value="Plug"/>
    <property type="match status" value="1"/>
</dbReference>
<evidence type="ECO:0000313" key="16">
    <source>
        <dbReference type="Proteomes" id="UP001144471"/>
    </source>
</evidence>
<dbReference type="GO" id="GO:0044718">
    <property type="term" value="P:siderophore transmembrane transport"/>
    <property type="evidence" value="ECO:0007669"/>
    <property type="project" value="TreeGrafter"/>
</dbReference>
<evidence type="ECO:0000259" key="13">
    <source>
        <dbReference type="Pfam" id="PF00593"/>
    </source>
</evidence>
<keyword evidence="6 10" id="KW-0798">TonB box</keyword>
<comment type="subcellular location">
    <subcellularLocation>
        <location evidence="1 9">Cell outer membrane</location>
        <topology evidence="1 9">Multi-pass membrane protein</topology>
    </subcellularLocation>
</comment>